<dbReference type="InterPro" id="IPR018247">
    <property type="entry name" value="EF_Hand_1_Ca_BS"/>
</dbReference>
<name>A0A1F8H7C7_9BACT</name>
<reference evidence="2 3" key="1">
    <citation type="journal article" date="2016" name="Nat. Commun.">
        <title>Thousands of microbial genomes shed light on interconnected biogeochemical processes in an aquifer system.</title>
        <authorList>
            <person name="Anantharaman K."/>
            <person name="Brown C.T."/>
            <person name="Hug L.A."/>
            <person name="Sharon I."/>
            <person name="Castelle C.J."/>
            <person name="Probst A.J."/>
            <person name="Thomas B.C."/>
            <person name="Singh A."/>
            <person name="Wilkins M.J."/>
            <person name="Karaoz U."/>
            <person name="Brodie E.L."/>
            <person name="Williams K.H."/>
            <person name="Hubbard S.S."/>
            <person name="Banfield J.F."/>
        </authorList>
    </citation>
    <scope>NUCLEOTIDE SEQUENCE [LARGE SCALE GENOMIC DNA]</scope>
</reference>
<feature type="region of interest" description="Disordered" evidence="1">
    <location>
        <begin position="118"/>
        <end position="168"/>
    </location>
</feature>
<dbReference type="Proteomes" id="UP000178155">
    <property type="component" value="Unassembled WGS sequence"/>
</dbReference>
<dbReference type="AlphaFoldDB" id="A0A1F8H7C7"/>
<dbReference type="InterPro" id="IPR036439">
    <property type="entry name" value="Dockerin_dom_sf"/>
</dbReference>
<feature type="compositionally biased region" description="Polar residues" evidence="1">
    <location>
        <begin position="120"/>
        <end position="136"/>
    </location>
</feature>
<protein>
    <recommendedName>
        <fullName evidence="4">Dockerin domain-containing protein</fullName>
    </recommendedName>
</protein>
<dbReference type="PROSITE" id="PS00018">
    <property type="entry name" value="EF_HAND_1"/>
    <property type="match status" value="1"/>
</dbReference>
<dbReference type="GO" id="GO:0000272">
    <property type="term" value="P:polysaccharide catabolic process"/>
    <property type="evidence" value="ECO:0007669"/>
    <property type="project" value="InterPro"/>
</dbReference>
<gene>
    <name evidence="2" type="ORF">A3I39_00450</name>
</gene>
<dbReference type="EMBL" id="MGKW01000029">
    <property type="protein sequence ID" value="OGN33497.1"/>
    <property type="molecule type" value="Genomic_DNA"/>
</dbReference>
<evidence type="ECO:0000256" key="1">
    <source>
        <dbReference type="SAM" id="MobiDB-lite"/>
    </source>
</evidence>
<comment type="caution">
    <text evidence="2">The sequence shown here is derived from an EMBL/GenBank/DDBJ whole genome shotgun (WGS) entry which is preliminary data.</text>
</comment>
<evidence type="ECO:0000313" key="3">
    <source>
        <dbReference type="Proteomes" id="UP000178155"/>
    </source>
</evidence>
<evidence type="ECO:0008006" key="4">
    <source>
        <dbReference type="Google" id="ProtNLM"/>
    </source>
</evidence>
<proteinExistence type="predicted"/>
<sequence>MNGELSYSPRTITCAAATTPTATPQPVNVAPIGFLDQADCAALAGWAYDPDTPNNTIAIHFYDGNKFLADTYTTISRPDVNGPLGISGTHGYSIATPESLKDGQSHSIYAYGIDSDPSHSKNANLSGSPKNVQCGGTPTPTPTRTPTPTSTVTPTPTPTRTPTPTATPGFNIADINQDGNVDLVDYDFLVANFGKTGINDADLNGDRKVDIFDYNELVENYGR</sequence>
<accession>A0A1F8H7C7</accession>
<organism evidence="2 3">
    <name type="scientific">Candidatus Yanofskybacteria bacterium RIFCSPLOWO2_02_FULL_47_9b</name>
    <dbReference type="NCBI Taxonomy" id="1802708"/>
    <lineage>
        <taxon>Bacteria</taxon>
        <taxon>Candidatus Yanofskyibacteriota</taxon>
    </lineage>
</organism>
<dbReference type="Gene3D" id="1.10.1330.10">
    <property type="entry name" value="Dockerin domain"/>
    <property type="match status" value="1"/>
</dbReference>
<dbReference type="SUPFAM" id="SSF63446">
    <property type="entry name" value="Type I dockerin domain"/>
    <property type="match status" value="1"/>
</dbReference>
<evidence type="ECO:0000313" key="2">
    <source>
        <dbReference type="EMBL" id="OGN33497.1"/>
    </source>
</evidence>